<dbReference type="AlphaFoldDB" id="A0A9R0HVS3"/>
<gene>
    <name evidence="3" type="primary">LOC110777615</name>
</gene>
<keyword evidence="2" id="KW-1185">Reference proteome</keyword>
<dbReference type="GeneID" id="110777615"/>
<feature type="compositionally biased region" description="Polar residues" evidence="1">
    <location>
        <begin position="51"/>
        <end position="67"/>
    </location>
</feature>
<protein>
    <submittedName>
        <fullName evidence="3">Uncharacterized protein isoform X1</fullName>
    </submittedName>
</protein>
<feature type="compositionally biased region" description="Low complexity" evidence="1">
    <location>
        <begin position="71"/>
        <end position="80"/>
    </location>
</feature>
<sequence length="169" mass="19292">MFNRSQSKRQKPQRRFLSCGGTSLHPAACFPSHVKSVKSNFKSSFLQRASSYPVPSSHRQGSNTGKSFTFGRDGSNSRSSMSSLEDSLNLIGNEVREIFSTWENEVVQVFFELVGRNIEGSKWSFAFIYGAYLDCQFSSYDKEHIDEVRTQWVRHIVQQQVMSESILTK</sequence>
<evidence type="ECO:0000313" key="3">
    <source>
        <dbReference type="RefSeq" id="XP_021837899.1"/>
    </source>
</evidence>
<proteinExistence type="predicted"/>
<reference evidence="3" key="2">
    <citation type="submission" date="2025-08" db="UniProtKB">
        <authorList>
            <consortium name="RefSeq"/>
        </authorList>
    </citation>
    <scope>IDENTIFICATION</scope>
    <source>
        <tissue evidence="3">Leaf</tissue>
    </source>
</reference>
<evidence type="ECO:0000313" key="2">
    <source>
        <dbReference type="Proteomes" id="UP000813463"/>
    </source>
</evidence>
<feature type="region of interest" description="Disordered" evidence="1">
    <location>
        <begin position="51"/>
        <end position="80"/>
    </location>
</feature>
<dbReference type="PANTHER" id="PTHR36005">
    <property type="entry name" value="DNA LIGASE-LIKE PROTEIN"/>
    <property type="match status" value="1"/>
</dbReference>
<dbReference type="RefSeq" id="XP_021837899.1">
    <property type="nucleotide sequence ID" value="XM_021982207.2"/>
</dbReference>
<dbReference type="Proteomes" id="UP000813463">
    <property type="component" value="Chromosome 1"/>
</dbReference>
<evidence type="ECO:0000256" key="1">
    <source>
        <dbReference type="SAM" id="MobiDB-lite"/>
    </source>
</evidence>
<reference evidence="2" key="1">
    <citation type="journal article" date="2021" name="Nat. Commun.">
        <title>Genomic analyses provide insights into spinach domestication and the genetic basis of agronomic traits.</title>
        <authorList>
            <person name="Cai X."/>
            <person name="Sun X."/>
            <person name="Xu C."/>
            <person name="Sun H."/>
            <person name="Wang X."/>
            <person name="Ge C."/>
            <person name="Zhang Z."/>
            <person name="Wang Q."/>
            <person name="Fei Z."/>
            <person name="Jiao C."/>
            <person name="Wang Q."/>
        </authorList>
    </citation>
    <scope>NUCLEOTIDE SEQUENCE [LARGE SCALE GENOMIC DNA]</scope>
    <source>
        <strain evidence="2">cv. Varoflay</strain>
    </source>
</reference>
<dbReference type="KEGG" id="soe:110777615"/>
<dbReference type="PANTHER" id="PTHR36005:SF1">
    <property type="entry name" value="DNA LIGASE-LIKE PROTEIN"/>
    <property type="match status" value="1"/>
</dbReference>
<name>A0A9R0HVS3_SPIOL</name>
<accession>A0A9R0HVS3</accession>
<organism evidence="2 3">
    <name type="scientific">Spinacia oleracea</name>
    <name type="common">Spinach</name>
    <dbReference type="NCBI Taxonomy" id="3562"/>
    <lineage>
        <taxon>Eukaryota</taxon>
        <taxon>Viridiplantae</taxon>
        <taxon>Streptophyta</taxon>
        <taxon>Embryophyta</taxon>
        <taxon>Tracheophyta</taxon>
        <taxon>Spermatophyta</taxon>
        <taxon>Magnoliopsida</taxon>
        <taxon>eudicotyledons</taxon>
        <taxon>Gunneridae</taxon>
        <taxon>Pentapetalae</taxon>
        <taxon>Caryophyllales</taxon>
        <taxon>Chenopodiaceae</taxon>
        <taxon>Chenopodioideae</taxon>
        <taxon>Anserineae</taxon>
        <taxon>Spinacia</taxon>
    </lineage>
</organism>